<feature type="domain" description="2,4-diaminopentanoate dehydrogenase C-terminal" evidence="4">
    <location>
        <begin position="189"/>
        <end position="401"/>
    </location>
</feature>
<dbReference type="InterPro" id="IPR036291">
    <property type="entry name" value="NAD(P)-bd_dom_sf"/>
</dbReference>
<accession>J5EKP6</accession>
<evidence type="ECO:0000259" key="3">
    <source>
        <dbReference type="Pfam" id="PF01113"/>
    </source>
</evidence>
<proteinExistence type="predicted"/>
<dbReference type="GO" id="GO:0008839">
    <property type="term" value="F:4-hydroxy-tetrahydrodipicolinate reductase"/>
    <property type="evidence" value="ECO:0007669"/>
    <property type="project" value="InterPro"/>
</dbReference>
<dbReference type="STRING" id="1041522.GCA_002105755_01804"/>
<dbReference type="InterPro" id="IPR045760">
    <property type="entry name" value="DAP_DH_C"/>
</dbReference>
<evidence type="ECO:0000313" key="6">
    <source>
        <dbReference type="Proteomes" id="UP000006455"/>
    </source>
</evidence>
<sequence length="409" mass="43028">MTAYLRGGSFQVGRRATAAAVVDVMATAAPAFVVPRHPRTPEEDKMTAHRVVVWATGGIGSIAIRAIQRRPNLDLVGVWVHSDDKVGKDAGELAGGEPIGLKATNDADALIALKPDCVVYAASGPERDALAIPDYVKLLEAGVNVVTTSTTRLVNPHAYEPAQWRDQLAAAAKQGQVSLYASGIEPGFAADYLPLVLSTQSSSIDKIHSFEIGLYDDYGVPDIMSDALGFGRPLDYQPWIGYPGAIAGEWQGQIRLIADALGVEVQEVREGFDRAVTNRTLEVAMGTVEAGTCGALRMQAIGVVDGREAIVIEHVTRLAHDVAPDWPTGIGDLSYRVMISGDPDIDCTLAATLKDPAKAGIGGMTSGAGAMVATAMRVVNAVPYVVAAQPGLLSSVDLPLTIPQHAFAT</sequence>
<dbReference type="EMBL" id="AFVW02000002">
    <property type="protein sequence ID" value="EJO89789.1"/>
    <property type="molecule type" value="Genomic_DNA"/>
</dbReference>
<evidence type="ECO:0000256" key="2">
    <source>
        <dbReference type="ARBA" id="ARBA00023002"/>
    </source>
</evidence>
<dbReference type="CDD" id="cd24146">
    <property type="entry name" value="nat-AmDH_N_like"/>
    <property type="match status" value="1"/>
</dbReference>
<dbReference type="AlphaFoldDB" id="J5EKP6"/>
<gene>
    <name evidence="5" type="ORF">MCOL_V206360</name>
</gene>
<dbReference type="eggNOG" id="COG3804">
    <property type="taxonomic scope" value="Bacteria"/>
</dbReference>
<reference evidence="5 6" key="1">
    <citation type="journal article" date="2011" name="J. Bacteriol.">
        <title>Genome sequence of the Mycobacterium colombiense type strain, CECT 3035.</title>
        <authorList>
            <person name="Gonzalez-Perez M."/>
            <person name="Murcia M.I."/>
            <person name="Landsman D."/>
            <person name="Jordan I.K."/>
            <person name="Marino-Ramirez L."/>
        </authorList>
    </citation>
    <scope>NUCLEOTIDE SEQUENCE [LARGE SCALE GENOMIC DNA]</scope>
    <source>
        <strain evidence="5 6">CECT 3035</strain>
    </source>
</reference>
<dbReference type="Pfam" id="PF19328">
    <property type="entry name" value="DAP_DH_C"/>
    <property type="match status" value="1"/>
</dbReference>
<name>J5EKP6_9MYCO</name>
<dbReference type="SUPFAM" id="SSF51735">
    <property type="entry name" value="NAD(P)-binding Rossmann-fold domains"/>
    <property type="match status" value="1"/>
</dbReference>
<dbReference type="Pfam" id="PF01113">
    <property type="entry name" value="DapB_N"/>
    <property type="match status" value="1"/>
</dbReference>
<feature type="domain" description="Dihydrodipicolinate reductase N-terminal" evidence="3">
    <location>
        <begin position="52"/>
        <end position="119"/>
    </location>
</feature>
<evidence type="ECO:0000256" key="1">
    <source>
        <dbReference type="ARBA" id="ARBA00022857"/>
    </source>
</evidence>
<comment type="caution">
    <text evidence="5">The sequence shown here is derived from an EMBL/GenBank/DDBJ whole genome shotgun (WGS) entry which is preliminary data.</text>
</comment>
<dbReference type="GO" id="GO:0009089">
    <property type="term" value="P:lysine biosynthetic process via diaminopimelate"/>
    <property type="evidence" value="ECO:0007669"/>
    <property type="project" value="InterPro"/>
</dbReference>
<dbReference type="Gene3D" id="3.40.50.720">
    <property type="entry name" value="NAD(P)-binding Rossmann-like Domain"/>
    <property type="match status" value="1"/>
</dbReference>
<protein>
    <submittedName>
        <fullName evidence="5">Dihydrodipicolinate reductase</fullName>
    </submittedName>
</protein>
<keyword evidence="1" id="KW-0521">NADP</keyword>
<dbReference type="InterPro" id="IPR000846">
    <property type="entry name" value="DapB_N"/>
</dbReference>
<evidence type="ECO:0000259" key="4">
    <source>
        <dbReference type="Pfam" id="PF19328"/>
    </source>
</evidence>
<dbReference type="Proteomes" id="UP000006455">
    <property type="component" value="Unassembled WGS sequence"/>
</dbReference>
<keyword evidence="2" id="KW-0560">Oxidoreductase</keyword>
<evidence type="ECO:0000313" key="5">
    <source>
        <dbReference type="EMBL" id="EJO89789.1"/>
    </source>
</evidence>
<organism evidence="5 6">
    <name type="scientific">Mycobacterium colombiense CECT 3035</name>
    <dbReference type="NCBI Taxonomy" id="1041522"/>
    <lineage>
        <taxon>Bacteria</taxon>
        <taxon>Bacillati</taxon>
        <taxon>Actinomycetota</taxon>
        <taxon>Actinomycetes</taxon>
        <taxon>Mycobacteriales</taxon>
        <taxon>Mycobacteriaceae</taxon>
        <taxon>Mycobacterium</taxon>
        <taxon>Mycobacterium avium complex (MAC)</taxon>
    </lineage>
</organism>